<dbReference type="GO" id="GO:0046872">
    <property type="term" value="F:metal ion binding"/>
    <property type="evidence" value="ECO:0007669"/>
    <property type="project" value="UniProtKB-KW"/>
</dbReference>
<dbReference type="InterPro" id="IPR000385">
    <property type="entry name" value="MoaA_NifB_PqqE_Fe-S-bd_CS"/>
</dbReference>
<gene>
    <name evidence="9" type="primary">skfB</name>
    <name evidence="9" type="ORF">SDC9_61130</name>
</gene>
<evidence type="ECO:0000256" key="1">
    <source>
        <dbReference type="ARBA" id="ARBA00001966"/>
    </source>
</evidence>
<dbReference type="SFLD" id="SFLDG01386">
    <property type="entry name" value="main_SPASM_domain-containing"/>
    <property type="match status" value="1"/>
</dbReference>
<dbReference type="CDD" id="cd01335">
    <property type="entry name" value="Radical_SAM"/>
    <property type="match status" value="1"/>
</dbReference>
<evidence type="ECO:0000256" key="6">
    <source>
        <dbReference type="ARBA" id="ARBA00023004"/>
    </source>
</evidence>
<dbReference type="GO" id="GO:0032324">
    <property type="term" value="P:molybdopterin cofactor biosynthetic process"/>
    <property type="evidence" value="ECO:0007669"/>
    <property type="project" value="UniProtKB-ARBA"/>
</dbReference>
<comment type="caution">
    <text evidence="9">The sequence shown here is derived from an EMBL/GenBank/DDBJ whole genome shotgun (WGS) entry which is preliminary data.</text>
</comment>
<dbReference type="GO" id="GO:0016491">
    <property type="term" value="F:oxidoreductase activity"/>
    <property type="evidence" value="ECO:0007669"/>
    <property type="project" value="UniProtKB-KW"/>
</dbReference>
<dbReference type="InterPro" id="IPR023885">
    <property type="entry name" value="4Fe4S-binding_SPASM_dom"/>
</dbReference>
<dbReference type="SUPFAM" id="SSF102114">
    <property type="entry name" value="Radical SAM enzymes"/>
    <property type="match status" value="1"/>
</dbReference>
<dbReference type="Pfam" id="PF13186">
    <property type="entry name" value="SPASM"/>
    <property type="match status" value="1"/>
</dbReference>
<feature type="domain" description="Radical SAM core" evidence="8">
    <location>
        <begin position="104"/>
        <end position="325"/>
    </location>
</feature>
<dbReference type="PANTHER" id="PTHR11228:SF7">
    <property type="entry name" value="PQQA PEPTIDE CYCLASE"/>
    <property type="match status" value="1"/>
</dbReference>
<proteinExistence type="predicted"/>
<dbReference type="SFLD" id="SFLDG01067">
    <property type="entry name" value="SPASM/twitch_domain_containing"/>
    <property type="match status" value="1"/>
</dbReference>
<evidence type="ECO:0000259" key="8">
    <source>
        <dbReference type="PROSITE" id="PS51918"/>
    </source>
</evidence>
<keyword evidence="7" id="KW-0411">Iron-sulfur</keyword>
<dbReference type="PROSITE" id="PS01305">
    <property type="entry name" value="MOAA_NIFB_PQQE"/>
    <property type="match status" value="1"/>
</dbReference>
<dbReference type="InterPro" id="IPR013785">
    <property type="entry name" value="Aldolase_TIM"/>
</dbReference>
<dbReference type="GO" id="GO:0006783">
    <property type="term" value="P:heme biosynthetic process"/>
    <property type="evidence" value="ECO:0007669"/>
    <property type="project" value="TreeGrafter"/>
</dbReference>
<dbReference type="InterPro" id="IPR006638">
    <property type="entry name" value="Elp3/MiaA/NifB-like_rSAM"/>
</dbReference>
<organism evidence="9">
    <name type="scientific">bioreactor metagenome</name>
    <dbReference type="NCBI Taxonomy" id="1076179"/>
    <lineage>
        <taxon>unclassified sequences</taxon>
        <taxon>metagenomes</taxon>
        <taxon>ecological metagenomes</taxon>
    </lineage>
</organism>
<evidence type="ECO:0000256" key="4">
    <source>
        <dbReference type="ARBA" id="ARBA00022723"/>
    </source>
</evidence>
<protein>
    <submittedName>
        <fullName evidence="9">Sporulation killing factor maturation protein SkfB</fullName>
        <ecNumber evidence="9">1.21.98.-</ecNumber>
    </submittedName>
</protein>
<keyword evidence="5 9" id="KW-0560">Oxidoreductase</keyword>
<dbReference type="NCBIfam" id="TIGR04085">
    <property type="entry name" value="rSAM_more_4Fe4S"/>
    <property type="match status" value="1"/>
</dbReference>
<dbReference type="InterPro" id="IPR007197">
    <property type="entry name" value="rSAM"/>
</dbReference>
<evidence type="ECO:0000313" key="9">
    <source>
        <dbReference type="EMBL" id="MPM14766.1"/>
    </source>
</evidence>
<accession>A0A644XEW0</accession>
<keyword evidence="6" id="KW-0408">Iron</keyword>
<dbReference type="SFLD" id="SFLDS00029">
    <property type="entry name" value="Radical_SAM"/>
    <property type="match status" value="1"/>
</dbReference>
<dbReference type="PROSITE" id="PS51918">
    <property type="entry name" value="RADICAL_SAM"/>
    <property type="match status" value="1"/>
</dbReference>
<keyword evidence="2" id="KW-0004">4Fe-4S</keyword>
<dbReference type="PANTHER" id="PTHR11228">
    <property type="entry name" value="RADICAL SAM DOMAIN PROTEIN"/>
    <property type="match status" value="1"/>
</dbReference>
<dbReference type="AlphaFoldDB" id="A0A644XEW0"/>
<evidence type="ECO:0000256" key="2">
    <source>
        <dbReference type="ARBA" id="ARBA00022485"/>
    </source>
</evidence>
<dbReference type="InterPro" id="IPR050377">
    <property type="entry name" value="Radical_SAM_PqqE_MftC-like"/>
</dbReference>
<dbReference type="Pfam" id="PF04055">
    <property type="entry name" value="Radical_SAM"/>
    <property type="match status" value="1"/>
</dbReference>
<sequence>MDQRFVWVSEFISNVRPYIEVRLEDNVLIKRPNVVQKLNPSGAVILHGLLKGKSIEGLLRNIGDNEQQKQELYSFLIAVKSSLEGNLDVWTMNEAVVKTKFEAPFTSLPVLSEVAVTGKCNLRCSFCYAGINHGCTTQSADLSTEQLIRIIRKIRMQAMVPSISFTGGEPTLREDLCELISFAKSLDMRVNLISNGFLIDETMAAAFSTAGLDSAQISLEGVSRETHERITGMPGSFANALNAVKMLTSAGIRTHTNTTLSKQNMHEAPLLPSFLKNKLNAERFSMNLIIPTGSALANNMHLIPYADAGQIIKEINQASLAAGVEFMWYSPTPLCIFNTITEGLGNKGCAACDGLLSVDPEGNILPCSSWNEPLGNLLKDDFNSVWFTDRATQIRNKKSAPEVCFGCDSLHLCQGACPLFYRSGCNQDSELLQSRKSNITQKVI</sequence>
<evidence type="ECO:0000256" key="7">
    <source>
        <dbReference type="ARBA" id="ARBA00023014"/>
    </source>
</evidence>
<dbReference type="EMBL" id="VSSQ01002334">
    <property type="protein sequence ID" value="MPM14766.1"/>
    <property type="molecule type" value="Genomic_DNA"/>
</dbReference>
<dbReference type="Gene3D" id="3.20.20.70">
    <property type="entry name" value="Aldolase class I"/>
    <property type="match status" value="1"/>
</dbReference>
<reference evidence="9" key="1">
    <citation type="submission" date="2019-08" db="EMBL/GenBank/DDBJ databases">
        <authorList>
            <person name="Kucharzyk K."/>
            <person name="Murdoch R.W."/>
            <person name="Higgins S."/>
            <person name="Loffler F."/>
        </authorList>
    </citation>
    <scope>NUCLEOTIDE SEQUENCE</scope>
</reference>
<dbReference type="SMART" id="SM00729">
    <property type="entry name" value="Elp3"/>
    <property type="match status" value="1"/>
</dbReference>
<comment type="cofactor">
    <cofactor evidence="1">
        <name>[4Fe-4S] cluster</name>
        <dbReference type="ChEBI" id="CHEBI:49883"/>
    </cofactor>
</comment>
<dbReference type="EC" id="1.21.98.-" evidence="9"/>
<keyword evidence="3" id="KW-0949">S-adenosyl-L-methionine</keyword>
<evidence type="ECO:0000256" key="3">
    <source>
        <dbReference type="ARBA" id="ARBA00022691"/>
    </source>
</evidence>
<keyword evidence="4" id="KW-0479">Metal-binding</keyword>
<dbReference type="InterPro" id="IPR058240">
    <property type="entry name" value="rSAM_sf"/>
</dbReference>
<name>A0A644XEW0_9ZZZZ</name>
<dbReference type="GO" id="GO:0051539">
    <property type="term" value="F:4 iron, 4 sulfur cluster binding"/>
    <property type="evidence" value="ECO:0007669"/>
    <property type="project" value="UniProtKB-KW"/>
</dbReference>
<evidence type="ECO:0000256" key="5">
    <source>
        <dbReference type="ARBA" id="ARBA00023002"/>
    </source>
</evidence>